<dbReference type="PhylomeDB" id="A0A0G4HUY7"/>
<evidence type="ECO:0000256" key="2">
    <source>
        <dbReference type="ARBA" id="ARBA00023002"/>
    </source>
</evidence>
<keyword evidence="2" id="KW-0560">Oxidoreductase</keyword>
<dbReference type="Pfam" id="PF00106">
    <property type="entry name" value="adh_short"/>
    <property type="match status" value="1"/>
</dbReference>
<evidence type="ECO:0008006" key="4">
    <source>
        <dbReference type="Google" id="ProtNLM"/>
    </source>
</evidence>
<reference evidence="3" key="1">
    <citation type="submission" date="2014-11" db="EMBL/GenBank/DDBJ databases">
        <authorList>
            <person name="Otto D Thomas"/>
            <person name="Naeem Raeece"/>
        </authorList>
    </citation>
    <scope>NUCLEOTIDE SEQUENCE</scope>
</reference>
<accession>A0A0G4HUY7</accession>
<dbReference type="InterPro" id="IPR002347">
    <property type="entry name" value="SDR_fam"/>
</dbReference>
<organism evidence="3">
    <name type="scientific">Chromera velia CCMP2878</name>
    <dbReference type="NCBI Taxonomy" id="1169474"/>
    <lineage>
        <taxon>Eukaryota</taxon>
        <taxon>Sar</taxon>
        <taxon>Alveolata</taxon>
        <taxon>Colpodellida</taxon>
        <taxon>Chromeraceae</taxon>
        <taxon>Chromera</taxon>
    </lineage>
</organism>
<protein>
    <recommendedName>
        <fullName evidence="4">Short-chain dehydrogenase/reductase SDR</fullName>
    </recommendedName>
</protein>
<gene>
    <name evidence="3" type="ORF">Cvel_1394</name>
</gene>
<proteinExistence type="inferred from homology"/>
<dbReference type="VEuPathDB" id="CryptoDB:Cvel_1394"/>
<name>A0A0G4HUY7_9ALVE</name>
<evidence type="ECO:0000256" key="1">
    <source>
        <dbReference type="ARBA" id="ARBA00006484"/>
    </source>
</evidence>
<dbReference type="Gene3D" id="3.40.50.720">
    <property type="entry name" value="NAD(P)-binding Rossmann-like Domain"/>
    <property type="match status" value="1"/>
</dbReference>
<sequence>MTEHTKESQRGKTIIVTGANSGIGYYAALDLGKAGAHVIVAARSEERGQKAVEEMKKADPEGKYELELLDVSDLESVREFAKRFLARGIPLDTLINNAGVMQLPERQLSKEGVEMQWATNVVGPFALTGLLMPKLKESKSPRVVNVSSVAADASVLTKETLDLTEASDKYDTEKVYNDTKMANQALTLALNKRYPQVMALAVHPGVASTNLFNNNKFKDMASQFAAPSAGCQTTVRAVTDVAAKAGMYFGPKERYSGPPVVTEWSKTSLKEDLQEALWDACVKITRVTF</sequence>
<comment type="similarity">
    <text evidence="1">Belongs to the short-chain dehydrogenases/reductases (SDR) family.</text>
</comment>
<dbReference type="InterPro" id="IPR036291">
    <property type="entry name" value="NAD(P)-bd_dom_sf"/>
</dbReference>
<dbReference type="AlphaFoldDB" id="A0A0G4HUY7"/>
<dbReference type="PRINTS" id="PR00081">
    <property type="entry name" value="GDHRDH"/>
</dbReference>
<dbReference type="SUPFAM" id="SSF51735">
    <property type="entry name" value="NAD(P)-binding Rossmann-fold domains"/>
    <property type="match status" value="1"/>
</dbReference>
<evidence type="ECO:0000313" key="3">
    <source>
        <dbReference type="EMBL" id="CEM48281.1"/>
    </source>
</evidence>
<dbReference type="PANTHER" id="PTHR24320">
    <property type="entry name" value="RETINOL DEHYDROGENASE"/>
    <property type="match status" value="1"/>
</dbReference>
<dbReference type="GO" id="GO:0016491">
    <property type="term" value="F:oxidoreductase activity"/>
    <property type="evidence" value="ECO:0007669"/>
    <property type="project" value="UniProtKB-KW"/>
</dbReference>
<dbReference type="EMBL" id="CDMZ01003981">
    <property type="protein sequence ID" value="CEM48281.1"/>
    <property type="molecule type" value="Genomic_DNA"/>
</dbReference>
<dbReference type="PANTHER" id="PTHR24320:SF148">
    <property type="entry name" value="NAD(P)-BINDING ROSSMANN-FOLD SUPERFAMILY PROTEIN"/>
    <property type="match status" value="1"/>
</dbReference>